<evidence type="ECO:0000313" key="3">
    <source>
        <dbReference type="Proteomes" id="UP000325315"/>
    </source>
</evidence>
<proteinExistence type="predicted"/>
<dbReference type="GO" id="GO:0003676">
    <property type="term" value="F:nucleic acid binding"/>
    <property type="evidence" value="ECO:0007669"/>
    <property type="project" value="InterPro"/>
</dbReference>
<dbReference type="OrthoDB" id="1224824at2759"/>
<dbReference type="AlphaFoldDB" id="A0A5B6X1A3"/>
<protein>
    <submittedName>
        <fullName evidence="2">Chromo domain containing protein</fullName>
    </submittedName>
</protein>
<sequence>MILAWKWDTITMDFISGLPLSPKKKDAIRVVVDQLMKSAHFIMVCTDYSLDKLAELYIAEIVRMQGVLASIISDRDPSISVEENTSFWSQRQIESTIRPYEIIKRIGPVAYPLALPSELEKIHNVFHLSMLQWYRSDPSYIISLTEIEIQPDMTYSEELIKILALEVKELRNKHIGLDKFFGNDTVSKRLRGSLRKL</sequence>
<dbReference type="PANTHER" id="PTHR46148:SF44">
    <property type="entry name" value="GAG-POL POLYPROTEIN"/>
    <property type="match status" value="1"/>
</dbReference>
<dbReference type="Pfam" id="PF24626">
    <property type="entry name" value="SH3_Tf2-1"/>
    <property type="match status" value="1"/>
</dbReference>
<dbReference type="EMBL" id="SMMG02000001">
    <property type="protein sequence ID" value="KAA3487503.1"/>
    <property type="molecule type" value="Genomic_DNA"/>
</dbReference>
<dbReference type="SUPFAM" id="SSF53098">
    <property type="entry name" value="Ribonuclease H-like"/>
    <property type="match status" value="1"/>
</dbReference>
<dbReference type="InterPro" id="IPR012337">
    <property type="entry name" value="RNaseH-like_sf"/>
</dbReference>
<gene>
    <name evidence="2" type="ORF">EPI10_031323</name>
</gene>
<feature type="domain" description="Tf2-1-like SH3-like" evidence="1">
    <location>
        <begin position="96"/>
        <end position="134"/>
    </location>
</feature>
<keyword evidence="3" id="KW-1185">Reference proteome</keyword>
<dbReference type="PANTHER" id="PTHR46148">
    <property type="entry name" value="CHROMO DOMAIN-CONTAINING PROTEIN"/>
    <property type="match status" value="1"/>
</dbReference>
<evidence type="ECO:0000259" key="1">
    <source>
        <dbReference type="Pfam" id="PF24626"/>
    </source>
</evidence>
<name>A0A5B6X1A3_9ROSI</name>
<dbReference type="InterPro" id="IPR056924">
    <property type="entry name" value="SH3_Tf2-1"/>
</dbReference>
<dbReference type="Proteomes" id="UP000325315">
    <property type="component" value="Unassembled WGS sequence"/>
</dbReference>
<dbReference type="Gene3D" id="3.30.420.10">
    <property type="entry name" value="Ribonuclease H-like superfamily/Ribonuclease H"/>
    <property type="match status" value="1"/>
</dbReference>
<dbReference type="InterPro" id="IPR036397">
    <property type="entry name" value="RNaseH_sf"/>
</dbReference>
<evidence type="ECO:0000313" key="2">
    <source>
        <dbReference type="EMBL" id="KAA3487503.1"/>
    </source>
</evidence>
<accession>A0A5B6X1A3</accession>
<comment type="caution">
    <text evidence="2">The sequence shown here is derived from an EMBL/GenBank/DDBJ whole genome shotgun (WGS) entry which is preliminary data.</text>
</comment>
<organism evidence="2 3">
    <name type="scientific">Gossypium australe</name>
    <dbReference type="NCBI Taxonomy" id="47621"/>
    <lineage>
        <taxon>Eukaryota</taxon>
        <taxon>Viridiplantae</taxon>
        <taxon>Streptophyta</taxon>
        <taxon>Embryophyta</taxon>
        <taxon>Tracheophyta</taxon>
        <taxon>Spermatophyta</taxon>
        <taxon>Magnoliopsida</taxon>
        <taxon>eudicotyledons</taxon>
        <taxon>Gunneridae</taxon>
        <taxon>Pentapetalae</taxon>
        <taxon>rosids</taxon>
        <taxon>malvids</taxon>
        <taxon>Malvales</taxon>
        <taxon>Malvaceae</taxon>
        <taxon>Malvoideae</taxon>
        <taxon>Gossypium</taxon>
    </lineage>
</organism>
<reference evidence="3" key="1">
    <citation type="journal article" date="2019" name="Plant Biotechnol. J.">
        <title>Genome sequencing of the Australian wild diploid species Gossypium australe highlights disease resistance and delayed gland morphogenesis.</title>
        <authorList>
            <person name="Cai Y."/>
            <person name="Cai X."/>
            <person name="Wang Q."/>
            <person name="Wang P."/>
            <person name="Zhang Y."/>
            <person name="Cai C."/>
            <person name="Xu Y."/>
            <person name="Wang K."/>
            <person name="Zhou Z."/>
            <person name="Wang C."/>
            <person name="Geng S."/>
            <person name="Li B."/>
            <person name="Dong Q."/>
            <person name="Hou Y."/>
            <person name="Wang H."/>
            <person name="Ai P."/>
            <person name="Liu Z."/>
            <person name="Yi F."/>
            <person name="Sun M."/>
            <person name="An G."/>
            <person name="Cheng J."/>
            <person name="Zhang Y."/>
            <person name="Shi Q."/>
            <person name="Xie Y."/>
            <person name="Shi X."/>
            <person name="Chang Y."/>
            <person name="Huang F."/>
            <person name="Chen Y."/>
            <person name="Hong S."/>
            <person name="Mi L."/>
            <person name="Sun Q."/>
            <person name="Zhang L."/>
            <person name="Zhou B."/>
            <person name="Peng R."/>
            <person name="Zhang X."/>
            <person name="Liu F."/>
        </authorList>
    </citation>
    <scope>NUCLEOTIDE SEQUENCE [LARGE SCALE GENOMIC DNA]</scope>
    <source>
        <strain evidence="3">cv. PA1801</strain>
    </source>
</reference>